<evidence type="ECO:0000256" key="1">
    <source>
        <dbReference type="ARBA" id="ARBA00004123"/>
    </source>
</evidence>
<dbReference type="SUPFAM" id="SSF57701">
    <property type="entry name" value="Zn2/Cys6 DNA-binding domain"/>
    <property type="match status" value="1"/>
</dbReference>
<dbReference type="PANTHER" id="PTHR31001:SF58">
    <property type="entry name" value="ZN(II)2CYS6 TRANSCRIPTION FACTOR (EUROFUNG)"/>
    <property type="match status" value="1"/>
</dbReference>
<dbReference type="Pfam" id="PF00172">
    <property type="entry name" value="Zn_clus"/>
    <property type="match status" value="1"/>
</dbReference>
<dbReference type="CDD" id="cd00067">
    <property type="entry name" value="GAL4"/>
    <property type="match status" value="1"/>
</dbReference>
<evidence type="ECO:0000259" key="5">
    <source>
        <dbReference type="PROSITE" id="PS50048"/>
    </source>
</evidence>
<dbReference type="SMART" id="SM00066">
    <property type="entry name" value="GAL4"/>
    <property type="match status" value="1"/>
</dbReference>
<dbReference type="SMART" id="SM00906">
    <property type="entry name" value="Fungal_trans"/>
    <property type="match status" value="1"/>
</dbReference>
<dbReference type="GO" id="GO:0000981">
    <property type="term" value="F:DNA-binding transcription factor activity, RNA polymerase II-specific"/>
    <property type="evidence" value="ECO:0007669"/>
    <property type="project" value="InterPro"/>
</dbReference>
<feature type="domain" description="Zn(2)-C6 fungal-type" evidence="5">
    <location>
        <begin position="35"/>
        <end position="66"/>
    </location>
</feature>
<keyword evidence="2" id="KW-0479">Metal-binding</keyword>
<dbReference type="PANTHER" id="PTHR31001">
    <property type="entry name" value="UNCHARACTERIZED TRANSCRIPTIONAL REGULATORY PROTEIN"/>
    <property type="match status" value="1"/>
</dbReference>
<accession>A0A423W985</accession>
<name>A0A423W985_9PEZI</name>
<dbReference type="AlphaFoldDB" id="A0A423W985"/>
<dbReference type="GO" id="GO:0008270">
    <property type="term" value="F:zinc ion binding"/>
    <property type="evidence" value="ECO:0007669"/>
    <property type="project" value="InterPro"/>
</dbReference>
<evidence type="ECO:0000256" key="4">
    <source>
        <dbReference type="SAM" id="MobiDB-lite"/>
    </source>
</evidence>
<dbReference type="GO" id="GO:0006351">
    <property type="term" value="P:DNA-templated transcription"/>
    <property type="evidence" value="ECO:0007669"/>
    <property type="project" value="InterPro"/>
</dbReference>
<evidence type="ECO:0000313" key="6">
    <source>
        <dbReference type="EMBL" id="ROV99924.1"/>
    </source>
</evidence>
<dbReference type="InterPro" id="IPR050613">
    <property type="entry name" value="Sec_Metabolite_Reg"/>
</dbReference>
<evidence type="ECO:0000256" key="2">
    <source>
        <dbReference type="ARBA" id="ARBA00022723"/>
    </source>
</evidence>
<evidence type="ECO:0000256" key="3">
    <source>
        <dbReference type="ARBA" id="ARBA00023242"/>
    </source>
</evidence>
<dbReference type="Gene3D" id="4.10.240.10">
    <property type="entry name" value="Zn(2)-C6 fungal-type DNA-binding domain"/>
    <property type="match status" value="1"/>
</dbReference>
<sequence length="607" mass="68118">MATGPGPAYGKFRLKDSESDSSNPRPRKRNRKTLSCVQCHRSKVKCDRESPCDRCSKAGRTDECTYGLEAPGPNGQDGPGRELSSQLNGMYYASSIHMNSGLTNWATLMEELGDVKRYVFDQDARFHKTYSRITAIKDLYPTPSSYNFPFSDNHLDTSTLAQGAILEHLPPRTLVLDLVDNYMATYEKSHRLLHPAQFQRELLDFYAAPEDAPANWVAQLLMMLALSTKSAPQRLVDMLEKSTRDSISRNFLQWAEAFLRRSPYVNLPDLCTVRTLCMMAIAKGLDVDTPAHSRGLWGLVGFVVRLAMTMVLHRDPSSYSEIPAYVAEMRRRVWSTVMFLDLDAAIESGLPPSVRPGDSDTAIPLNVNDAQLSTSPSQVQTNSTLMALSQPRSNWTDSSFQIRLAESYPIVSKVLSIVNSTKPDMDSQTVEECDRKLRDILRETNGVFAHLLSVLPDTEKVLVLQQTMFEVFIRRILLALHHACVRDAHRYQADFSVAMLHIIIGLRKNAFPEAGVPTDNAQHQQQVPRVQARETTLTALRASFDILEASMGRSFHIFRMYFGLTLSIAAFEASERGEPLPEAMQEAAERIIEVAKRQRGLTDHNGS</sequence>
<keyword evidence="3" id="KW-0539">Nucleus</keyword>
<dbReference type="GO" id="GO:0005634">
    <property type="term" value="C:nucleus"/>
    <property type="evidence" value="ECO:0007669"/>
    <property type="project" value="UniProtKB-SubCell"/>
</dbReference>
<dbReference type="PROSITE" id="PS00463">
    <property type="entry name" value="ZN2_CY6_FUNGAL_1"/>
    <property type="match status" value="1"/>
</dbReference>
<proteinExistence type="predicted"/>
<gene>
    <name evidence="6" type="ORF">VMCG_06160</name>
</gene>
<dbReference type="Pfam" id="PF04082">
    <property type="entry name" value="Fungal_trans"/>
    <property type="match status" value="1"/>
</dbReference>
<dbReference type="STRING" id="356882.A0A423W985"/>
<dbReference type="EMBL" id="LKEA01000022">
    <property type="protein sequence ID" value="ROV99924.1"/>
    <property type="molecule type" value="Genomic_DNA"/>
</dbReference>
<comment type="caution">
    <text evidence="6">The sequence shown here is derived from an EMBL/GenBank/DDBJ whole genome shotgun (WGS) entry which is preliminary data.</text>
</comment>
<protein>
    <recommendedName>
        <fullName evidence="5">Zn(2)-C6 fungal-type domain-containing protein</fullName>
    </recommendedName>
</protein>
<dbReference type="InterPro" id="IPR007219">
    <property type="entry name" value="XnlR_reg_dom"/>
</dbReference>
<dbReference type="InterPro" id="IPR036864">
    <property type="entry name" value="Zn2-C6_fun-type_DNA-bd_sf"/>
</dbReference>
<reference evidence="6 7" key="1">
    <citation type="submission" date="2015-09" db="EMBL/GenBank/DDBJ databases">
        <title>Host preference determinants of Valsa canker pathogens revealed by comparative genomics.</title>
        <authorList>
            <person name="Yin Z."/>
            <person name="Huang L."/>
        </authorList>
    </citation>
    <scope>NUCLEOTIDE SEQUENCE [LARGE SCALE GENOMIC DNA]</scope>
    <source>
        <strain evidence="6 7">03-1</strain>
    </source>
</reference>
<dbReference type="InterPro" id="IPR001138">
    <property type="entry name" value="Zn2Cys6_DnaBD"/>
</dbReference>
<evidence type="ECO:0000313" key="7">
    <source>
        <dbReference type="Proteomes" id="UP000283895"/>
    </source>
</evidence>
<dbReference type="CDD" id="cd12148">
    <property type="entry name" value="fungal_TF_MHR"/>
    <property type="match status" value="1"/>
</dbReference>
<dbReference type="OrthoDB" id="4236860at2759"/>
<keyword evidence="7" id="KW-1185">Reference proteome</keyword>
<comment type="subcellular location">
    <subcellularLocation>
        <location evidence="1">Nucleus</location>
    </subcellularLocation>
</comment>
<dbReference type="GO" id="GO:0003677">
    <property type="term" value="F:DNA binding"/>
    <property type="evidence" value="ECO:0007669"/>
    <property type="project" value="InterPro"/>
</dbReference>
<dbReference type="PROSITE" id="PS50048">
    <property type="entry name" value="ZN2_CY6_FUNGAL_2"/>
    <property type="match status" value="1"/>
</dbReference>
<organism evidence="6 7">
    <name type="scientific">Cytospora schulzeri</name>
    <dbReference type="NCBI Taxonomy" id="448051"/>
    <lineage>
        <taxon>Eukaryota</taxon>
        <taxon>Fungi</taxon>
        <taxon>Dikarya</taxon>
        <taxon>Ascomycota</taxon>
        <taxon>Pezizomycotina</taxon>
        <taxon>Sordariomycetes</taxon>
        <taxon>Sordariomycetidae</taxon>
        <taxon>Diaporthales</taxon>
        <taxon>Cytosporaceae</taxon>
        <taxon>Cytospora</taxon>
    </lineage>
</organism>
<dbReference type="Proteomes" id="UP000283895">
    <property type="component" value="Unassembled WGS sequence"/>
</dbReference>
<feature type="region of interest" description="Disordered" evidence="4">
    <location>
        <begin position="1"/>
        <end position="34"/>
    </location>
</feature>